<protein>
    <recommendedName>
        <fullName evidence="8">L-seryl-tRNA(Sec) selenium transferase</fullName>
        <ecNumber evidence="8">2.9.1.1</ecNumber>
    </recommendedName>
    <alternativeName>
        <fullName evidence="8">Selenocysteine synthase</fullName>
        <shortName evidence="8">Sec synthase</shortName>
    </alternativeName>
    <alternativeName>
        <fullName evidence="8">Selenocysteinyl-tRNA(Sec) synthase</fullName>
    </alternativeName>
</protein>
<dbReference type="GO" id="GO:0004125">
    <property type="term" value="F:L-seryl-tRNA(Sec) selenium transferase activity"/>
    <property type="evidence" value="ECO:0007669"/>
    <property type="project" value="UniProtKB-UniRule"/>
</dbReference>
<dbReference type="Gene3D" id="3.90.1150.180">
    <property type="match status" value="1"/>
</dbReference>
<evidence type="ECO:0000256" key="5">
    <source>
        <dbReference type="ARBA" id="ARBA00022917"/>
    </source>
</evidence>
<accession>A0A1G8CQL3</accession>
<keyword evidence="4 8" id="KW-0663">Pyridoxal phosphate</keyword>
<dbReference type="GO" id="GO:0001514">
    <property type="term" value="P:selenocysteine incorporation"/>
    <property type="evidence" value="ECO:0007669"/>
    <property type="project" value="UniProtKB-UniRule"/>
</dbReference>
<comment type="subcellular location">
    <subcellularLocation>
        <location evidence="8">Cytoplasm</location>
    </subcellularLocation>
</comment>
<evidence type="ECO:0000256" key="2">
    <source>
        <dbReference type="ARBA" id="ARBA00022490"/>
    </source>
</evidence>
<feature type="modified residue" description="N6-(pyridoxal phosphate)lysine" evidence="8 9">
    <location>
        <position position="290"/>
    </location>
</feature>
<dbReference type="UniPathway" id="UPA00906">
    <property type="reaction ID" value="UER00896"/>
</dbReference>
<dbReference type="InterPro" id="IPR018319">
    <property type="entry name" value="SelA-like"/>
</dbReference>
<evidence type="ECO:0000256" key="6">
    <source>
        <dbReference type="ARBA" id="ARBA00023266"/>
    </source>
</evidence>
<dbReference type="InterPro" id="IPR015424">
    <property type="entry name" value="PyrdxlP-dep_Trfase"/>
</dbReference>
<evidence type="ECO:0000256" key="3">
    <source>
        <dbReference type="ARBA" id="ARBA00022679"/>
    </source>
</evidence>
<dbReference type="GO" id="GO:0005737">
    <property type="term" value="C:cytoplasm"/>
    <property type="evidence" value="ECO:0007669"/>
    <property type="project" value="UniProtKB-SubCell"/>
</dbReference>
<dbReference type="GO" id="GO:0001717">
    <property type="term" value="P:conversion of seryl-tRNAsec to selenocys-tRNAsec"/>
    <property type="evidence" value="ECO:0007669"/>
    <property type="project" value="UniProtKB-UniRule"/>
</dbReference>
<evidence type="ECO:0000256" key="7">
    <source>
        <dbReference type="ARBA" id="ARBA00044507"/>
    </source>
</evidence>
<dbReference type="HAMAP" id="MF_00423">
    <property type="entry name" value="SelA"/>
    <property type="match status" value="1"/>
</dbReference>
<dbReference type="EC" id="2.9.1.1" evidence="8"/>
<keyword evidence="2 8" id="KW-0963">Cytoplasm</keyword>
<evidence type="ECO:0000256" key="9">
    <source>
        <dbReference type="PIRSR" id="PIRSR618319-50"/>
    </source>
</evidence>
<keyword evidence="11" id="KW-1185">Reference proteome</keyword>
<evidence type="ECO:0000256" key="8">
    <source>
        <dbReference type="HAMAP-Rule" id="MF_00423"/>
    </source>
</evidence>
<keyword evidence="5 8" id="KW-0648">Protein biosynthesis</keyword>
<evidence type="ECO:0000256" key="4">
    <source>
        <dbReference type="ARBA" id="ARBA00022898"/>
    </source>
</evidence>
<evidence type="ECO:0000313" key="10">
    <source>
        <dbReference type="EMBL" id="SDH47722.1"/>
    </source>
</evidence>
<evidence type="ECO:0000256" key="1">
    <source>
        <dbReference type="ARBA" id="ARBA00001933"/>
    </source>
</evidence>
<dbReference type="InterPro" id="IPR015421">
    <property type="entry name" value="PyrdxlP-dep_Trfase_major"/>
</dbReference>
<sequence length="477" mass="52267">MSSASTSINYRLPQIEHLLQQSQFDIYIQTLSRPVVRSIMQQTLESIRRRPTFKTCGCEGIDVHALIERQCKKTASDKLQKVINATGTVIHTNLGRSPIDERIWDGVRDVNTGYNNLEIELSTGKRGGRKGILRALLREFVGADNALVVNNNASSLYLLLSELAHGKEVIISRGEQIQIGGGFRIPDILKLTGAVMVEVGTTNITTSQDYLDAITENTAMVLMVHQSNFAIQGFTQAPNIADVAKQLPDHVLLAVDQGSGLTDEGLGHNEPSAAQYLKWGADLVCFSGDKIFGGPQSGIVCGRSDLIERMEKHPMMRTFRPSRIVYSLLEALLVVKLNQDDAGQGVALRAVKNEPLIRQRAEALAARFSNYLYAKSMPLVIGGGTLPTVQYPSYGVAFKPLKRSVEAISRDLRSCPIPIITTIQNGELLCHFATILESDIARLNTQLEGYFASLDADIEADKLNASQSAETKMTTTP</sequence>
<dbReference type="InterPro" id="IPR004534">
    <property type="entry name" value="SelA_trans"/>
</dbReference>
<gene>
    <name evidence="8" type="primary">selA</name>
    <name evidence="10" type="ORF">SAMN04488136_11725</name>
</gene>
<keyword evidence="3 8" id="KW-0808">Transferase</keyword>
<dbReference type="EMBL" id="FNDD01000017">
    <property type="protein sequence ID" value="SDH47722.1"/>
    <property type="molecule type" value="Genomic_DNA"/>
</dbReference>
<comment type="similarity">
    <text evidence="7 8">Belongs to the SelA family.</text>
</comment>
<dbReference type="Pfam" id="PF03841">
    <property type="entry name" value="SelA"/>
    <property type="match status" value="1"/>
</dbReference>
<keyword evidence="6 8" id="KW-0711">Selenium</keyword>
<name>A0A1G8CQL3_9VIBR</name>
<organism evidence="10 11">
    <name type="scientific">Vibrio xiamenensis</name>
    <dbReference type="NCBI Taxonomy" id="861298"/>
    <lineage>
        <taxon>Bacteria</taxon>
        <taxon>Pseudomonadati</taxon>
        <taxon>Pseudomonadota</taxon>
        <taxon>Gammaproteobacteria</taxon>
        <taxon>Vibrionales</taxon>
        <taxon>Vibrionaceae</taxon>
        <taxon>Vibrio</taxon>
    </lineage>
</organism>
<dbReference type="PANTHER" id="PTHR32328">
    <property type="entry name" value="L-SERYL-TRNA(SEC) SELENIUM TRANSFERASE"/>
    <property type="match status" value="1"/>
</dbReference>
<evidence type="ECO:0000313" key="11">
    <source>
        <dbReference type="Proteomes" id="UP000198854"/>
    </source>
</evidence>
<dbReference type="SUPFAM" id="SSF53383">
    <property type="entry name" value="PLP-dependent transferases"/>
    <property type="match status" value="1"/>
</dbReference>
<proteinExistence type="inferred from homology"/>
<dbReference type="RefSeq" id="WP_093275234.1">
    <property type="nucleotide sequence ID" value="NZ_FNDD01000017.1"/>
</dbReference>
<dbReference type="STRING" id="861298.SAMN04488136_11725"/>
<comment type="function">
    <text evidence="8">Converts seryl-tRNA(Sec) to selenocysteinyl-tRNA(Sec) required for selenoprotein biosynthesis.</text>
</comment>
<dbReference type="AlphaFoldDB" id="A0A1G8CQL3"/>
<reference evidence="10 11" key="1">
    <citation type="submission" date="2016-10" db="EMBL/GenBank/DDBJ databases">
        <authorList>
            <person name="de Groot N.N."/>
        </authorList>
    </citation>
    <scope>NUCLEOTIDE SEQUENCE [LARGE SCALE GENOMIC DNA]</scope>
    <source>
        <strain evidence="10 11">CGMCC 1.10228</strain>
    </source>
</reference>
<dbReference type="Gene3D" id="3.40.640.10">
    <property type="entry name" value="Type I PLP-dependent aspartate aminotransferase-like (Major domain)"/>
    <property type="match status" value="1"/>
</dbReference>
<dbReference type="OrthoDB" id="9787096at2"/>
<comment type="cofactor">
    <cofactor evidence="1 8 9">
        <name>pyridoxal 5'-phosphate</name>
        <dbReference type="ChEBI" id="CHEBI:597326"/>
    </cofactor>
</comment>
<dbReference type="PANTHER" id="PTHR32328:SF0">
    <property type="entry name" value="L-SERYL-TRNA(SEC) SELENIUM TRANSFERASE"/>
    <property type="match status" value="1"/>
</dbReference>
<comment type="catalytic activity">
    <reaction evidence="8">
        <text>L-seryl-tRNA(Sec) + selenophosphate + H(+) = L-selenocysteinyl-tRNA(Sec) + phosphate</text>
        <dbReference type="Rhea" id="RHEA:22728"/>
        <dbReference type="Rhea" id="RHEA-COMP:9742"/>
        <dbReference type="Rhea" id="RHEA-COMP:9743"/>
        <dbReference type="ChEBI" id="CHEBI:15378"/>
        <dbReference type="ChEBI" id="CHEBI:16144"/>
        <dbReference type="ChEBI" id="CHEBI:43474"/>
        <dbReference type="ChEBI" id="CHEBI:78533"/>
        <dbReference type="ChEBI" id="CHEBI:78573"/>
        <dbReference type="EC" id="2.9.1.1"/>
    </reaction>
</comment>
<dbReference type="NCBIfam" id="TIGR00474">
    <property type="entry name" value="selA"/>
    <property type="match status" value="1"/>
</dbReference>
<dbReference type="Proteomes" id="UP000198854">
    <property type="component" value="Unassembled WGS sequence"/>
</dbReference>
<comment type="pathway">
    <text evidence="8">Aminoacyl-tRNA biosynthesis; selenocysteinyl-tRNA(Sec) biosynthesis; selenocysteinyl-tRNA(Sec) from L-seryl-tRNA(Sec) (bacterial route): step 1/1.</text>
</comment>